<dbReference type="Gene3D" id="3.60.110.10">
    <property type="entry name" value="Carbon-nitrogen hydrolase"/>
    <property type="match status" value="1"/>
</dbReference>
<evidence type="ECO:0000259" key="10">
    <source>
        <dbReference type="PROSITE" id="PS50263"/>
    </source>
</evidence>
<dbReference type="CDD" id="cd07571">
    <property type="entry name" value="ALP_N-acyl_transferase"/>
    <property type="match status" value="1"/>
</dbReference>
<dbReference type="Pfam" id="PF00795">
    <property type="entry name" value="CN_hydrolase"/>
    <property type="match status" value="1"/>
</dbReference>
<dbReference type="PANTHER" id="PTHR38686">
    <property type="entry name" value="APOLIPOPROTEIN N-ACYLTRANSFERASE"/>
    <property type="match status" value="1"/>
</dbReference>
<keyword evidence="7 9" id="KW-0472">Membrane</keyword>
<gene>
    <name evidence="9" type="primary">lnt</name>
    <name evidence="11" type="ORF">CWE23_01915</name>
</gene>
<keyword evidence="12" id="KW-1185">Reference proteome</keyword>
<evidence type="ECO:0000313" key="11">
    <source>
        <dbReference type="EMBL" id="RUO45736.1"/>
    </source>
</evidence>
<dbReference type="SUPFAM" id="SSF56317">
    <property type="entry name" value="Carbon-nitrogen hydrolase"/>
    <property type="match status" value="1"/>
</dbReference>
<feature type="transmembrane region" description="Helical" evidence="9">
    <location>
        <begin position="30"/>
        <end position="46"/>
    </location>
</feature>
<evidence type="ECO:0000256" key="6">
    <source>
        <dbReference type="ARBA" id="ARBA00022989"/>
    </source>
</evidence>
<sequence length="514" mass="57405">MQQTAWLRHLLLLILGASLCFAYAPFKLAILPFWILPLTLALLWNLSPKQAFAGGFAFGFGWFAAGLSWIYVSIDQYGGMPDIANVLVLALLVAYLALYPALAFSVWRKLCQRSELWRFSLPLIWLLCEALRGWLFTGFPWLGLGYTQTDALLGGLAPSVGQYGITVALWFIALAIVTGLRYRRAHNALLVVVLIVLAWLSPLLQPLQRAADSTSVLLVQGNVQQSLKWRADQQWPNILRYLDLTRPQYQHDIIVWPESAITALEPYADDVLYNIDQAASVNGAALVTGIIDYQQLNDDFYNSVIVLGQEHAEQALEQPYQYGHSNRYQKHQLLPIGEYVPFESLLRPLAPLFNLPMSSFSRGAYQQPNLMANGHQLNTAICYEIAFSEQVRDNTHAGTDYLLTISNDTWFGDSHGPWQHMQIAQMRAKELGRPLLRATNNGVSALTDEFGRILAMAPQFSATTVSAEVPQVSGQTLFARLGHSGSLLFALIGLLPLLNRARNRRGQHGQKSVQ</sequence>
<dbReference type="GO" id="GO:0042158">
    <property type="term" value="P:lipoprotein biosynthetic process"/>
    <property type="evidence" value="ECO:0007669"/>
    <property type="project" value="UniProtKB-UniRule"/>
</dbReference>
<dbReference type="GO" id="GO:0016410">
    <property type="term" value="F:N-acyltransferase activity"/>
    <property type="evidence" value="ECO:0007669"/>
    <property type="project" value="UniProtKB-UniRule"/>
</dbReference>
<dbReference type="AlphaFoldDB" id="A0AA94JF93"/>
<dbReference type="InterPro" id="IPR045378">
    <property type="entry name" value="LNT_N"/>
</dbReference>
<feature type="transmembrane region" description="Helical" evidence="9">
    <location>
        <begin position="86"/>
        <end position="107"/>
    </location>
</feature>
<keyword evidence="3 9" id="KW-1003">Cell membrane</keyword>
<evidence type="ECO:0000256" key="3">
    <source>
        <dbReference type="ARBA" id="ARBA00022475"/>
    </source>
</evidence>
<evidence type="ECO:0000256" key="4">
    <source>
        <dbReference type="ARBA" id="ARBA00022679"/>
    </source>
</evidence>
<comment type="caution">
    <text evidence="11">The sequence shown here is derived from an EMBL/GenBank/DDBJ whole genome shotgun (WGS) entry which is preliminary data.</text>
</comment>
<reference evidence="12" key="1">
    <citation type="journal article" date="2018" name="Front. Microbiol.">
        <title>Genome-Based Analysis Reveals the Taxonomy and Diversity of the Family Idiomarinaceae.</title>
        <authorList>
            <person name="Liu Y."/>
            <person name="Lai Q."/>
            <person name="Shao Z."/>
        </authorList>
    </citation>
    <scope>NUCLEOTIDE SEQUENCE [LARGE SCALE GENOMIC DNA]</scope>
    <source>
        <strain evidence="12">SN-14</strain>
    </source>
</reference>
<keyword evidence="8 9" id="KW-0012">Acyltransferase</keyword>
<dbReference type="PROSITE" id="PS50263">
    <property type="entry name" value="CN_HYDROLASE"/>
    <property type="match status" value="1"/>
</dbReference>
<feature type="transmembrane region" description="Helical" evidence="9">
    <location>
        <begin position="187"/>
        <end position="204"/>
    </location>
</feature>
<name>A0AA94JF93_9GAMM</name>
<dbReference type="NCBIfam" id="TIGR00546">
    <property type="entry name" value="lnt"/>
    <property type="match status" value="1"/>
</dbReference>
<dbReference type="EMBL" id="PIPS01000001">
    <property type="protein sequence ID" value="RUO45736.1"/>
    <property type="molecule type" value="Genomic_DNA"/>
</dbReference>
<evidence type="ECO:0000256" key="2">
    <source>
        <dbReference type="ARBA" id="ARBA00010065"/>
    </source>
</evidence>
<evidence type="ECO:0000256" key="9">
    <source>
        <dbReference type="HAMAP-Rule" id="MF_01148"/>
    </source>
</evidence>
<evidence type="ECO:0000256" key="8">
    <source>
        <dbReference type="ARBA" id="ARBA00023315"/>
    </source>
</evidence>
<comment type="similarity">
    <text evidence="2 9">Belongs to the CN hydrolase family. Apolipoprotein N-acyltransferase subfamily.</text>
</comment>
<feature type="transmembrane region" description="Helical" evidence="9">
    <location>
        <begin position="162"/>
        <end position="180"/>
    </location>
</feature>
<accession>A0AA94JF93</accession>
<comment type="pathway">
    <text evidence="9">Protein modification; lipoprotein biosynthesis (N-acyl transfer).</text>
</comment>
<feature type="transmembrane region" description="Helical" evidence="9">
    <location>
        <begin position="53"/>
        <end position="74"/>
    </location>
</feature>
<comment type="function">
    <text evidence="9">Catalyzes the phospholipid dependent N-acylation of the N-terminal cysteine of apolipoprotein, the last step in lipoprotein maturation.</text>
</comment>
<dbReference type="PANTHER" id="PTHR38686:SF1">
    <property type="entry name" value="APOLIPOPROTEIN N-ACYLTRANSFERASE"/>
    <property type="match status" value="1"/>
</dbReference>
<feature type="domain" description="CN hydrolase" evidence="10">
    <location>
        <begin position="219"/>
        <end position="471"/>
    </location>
</feature>
<dbReference type="Pfam" id="PF20154">
    <property type="entry name" value="LNT_N"/>
    <property type="match status" value="1"/>
</dbReference>
<keyword evidence="5 9" id="KW-0812">Transmembrane</keyword>
<evidence type="ECO:0000256" key="7">
    <source>
        <dbReference type="ARBA" id="ARBA00023136"/>
    </source>
</evidence>
<protein>
    <recommendedName>
        <fullName evidence="9">Apolipoprotein N-acyltransferase</fullName>
        <shortName evidence="9">ALP N-acyltransferase</shortName>
        <ecNumber evidence="9">2.3.1.269</ecNumber>
    </recommendedName>
</protein>
<dbReference type="InterPro" id="IPR003010">
    <property type="entry name" value="C-N_Hydrolase"/>
</dbReference>
<dbReference type="InterPro" id="IPR036526">
    <property type="entry name" value="C-N_Hydrolase_sf"/>
</dbReference>
<organism evidence="11 12">
    <name type="scientific">Idiomarina aquatica</name>
    <dbReference type="NCBI Taxonomy" id="1327752"/>
    <lineage>
        <taxon>Bacteria</taxon>
        <taxon>Pseudomonadati</taxon>
        <taxon>Pseudomonadota</taxon>
        <taxon>Gammaproteobacteria</taxon>
        <taxon>Alteromonadales</taxon>
        <taxon>Idiomarinaceae</taxon>
        <taxon>Idiomarina</taxon>
    </lineage>
</organism>
<evidence type="ECO:0000256" key="1">
    <source>
        <dbReference type="ARBA" id="ARBA00004651"/>
    </source>
</evidence>
<comment type="subcellular location">
    <subcellularLocation>
        <location evidence="1 9">Cell membrane</location>
        <topology evidence="1 9">Multi-pass membrane protein</topology>
    </subcellularLocation>
</comment>
<dbReference type="HAMAP" id="MF_01148">
    <property type="entry name" value="Lnt"/>
    <property type="match status" value="1"/>
</dbReference>
<dbReference type="GO" id="GO:0005886">
    <property type="term" value="C:plasma membrane"/>
    <property type="evidence" value="ECO:0007669"/>
    <property type="project" value="UniProtKB-SubCell"/>
</dbReference>
<dbReference type="EC" id="2.3.1.269" evidence="9"/>
<feature type="transmembrane region" description="Helical" evidence="9">
    <location>
        <begin position="119"/>
        <end position="142"/>
    </location>
</feature>
<proteinExistence type="inferred from homology"/>
<comment type="catalytic activity">
    <reaction evidence="9">
        <text>N-terminal S-1,2-diacyl-sn-glyceryl-L-cysteinyl-[lipoprotein] + a glycerophospholipid = N-acyl-S-1,2-diacyl-sn-glyceryl-L-cysteinyl-[lipoprotein] + a 2-acyl-sn-glycero-3-phospholipid + H(+)</text>
        <dbReference type="Rhea" id="RHEA:48228"/>
        <dbReference type="Rhea" id="RHEA-COMP:14681"/>
        <dbReference type="Rhea" id="RHEA-COMP:14684"/>
        <dbReference type="ChEBI" id="CHEBI:15378"/>
        <dbReference type="ChEBI" id="CHEBI:136912"/>
        <dbReference type="ChEBI" id="CHEBI:140656"/>
        <dbReference type="ChEBI" id="CHEBI:140657"/>
        <dbReference type="ChEBI" id="CHEBI:140660"/>
        <dbReference type="EC" id="2.3.1.269"/>
    </reaction>
</comment>
<dbReference type="InterPro" id="IPR004563">
    <property type="entry name" value="Apolipo_AcylTrfase"/>
</dbReference>
<dbReference type="Proteomes" id="UP000286680">
    <property type="component" value="Unassembled WGS sequence"/>
</dbReference>
<evidence type="ECO:0000256" key="5">
    <source>
        <dbReference type="ARBA" id="ARBA00022692"/>
    </source>
</evidence>
<keyword evidence="6 9" id="KW-1133">Transmembrane helix</keyword>
<evidence type="ECO:0000313" key="12">
    <source>
        <dbReference type="Proteomes" id="UP000286680"/>
    </source>
</evidence>
<keyword evidence="4 9" id="KW-0808">Transferase</keyword>